<proteinExistence type="predicted"/>
<evidence type="ECO:0008006" key="5">
    <source>
        <dbReference type="Google" id="ProtNLM"/>
    </source>
</evidence>
<evidence type="ECO:0000313" key="4">
    <source>
        <dbReference type="Proteomes" id="UP000621540"/>
    </source>
</evidence>
<feature type="transmembrane region" description="Helical" evidence="2">
    <location>
        <begin position="38"/>
        <end position="71"/>
    </location>
</feature>
<keyword evidence="4" id="KW-1185">Reference proteome</keyword>
<feature type="transmembrane region" description="Helical" evidence="2">
    <location>
        <begin position="78"/>
        <end position="97"/>
    </location>
</feature>
<dbReference type="RefSeq" id="WP_186981793.1">
    <property type="nucleotide sequence ID" value="NZ_JACOQH010000002.1"/>
</dbReference>
<feature type="compositionally biased region" description="Basic and acidic residues" evidence="1">
    <location>
        <begin position="1"/>
        <end position="12"/>
    </location>
</feature>
<accession>A0ABR7I8S6</accession>
<protein>
    <recommendedName>
        <fullName evidence="5">AI-2E family transporter</fullName>
    </recommendedName>
</protein>
<keyword evidence="2" id="KW-0812">Transmembrane</keyword>
<evidence type="ECO:0000313" key="3">
    <source>
        <dbReference type="EMBL" id="MBC5753338.1"/>
    </source>
</evidence>
<gene>
    <name evidence="3" type="ORF">H8Z76_04705</name>
</gene>
<evidence type="ECO:0000256" key="2">
    <source>
        <dbReference type="SAM" id="Phobius"/>
    </source>
</evidence>
<organism evidence="3 4">
    <name type="scientific">Roseburia yibonii</name>
    <dbReference type="NCBI Taxonomy" id="2763063"/>
    <lineage>
        <taxon>Bacteria</taxon>
        <taxon>Bacillati</taxon>
        <taxon>Bacillota</taxon>
        <taxon>Clostridia</taxon>
        <taxon>Lachnospirales</taxon>
        <taxon>Lachnospiraceae</taxon>
        <taxon>Roseburia</taxon>
    </lineage>
</organism>
<keyword evidence="2" id="KW-1133">Transmembrane helix</keyword>
<evidence type="ECO:0000256" key="1">
    <source>
        <dbReference type="SAM" id="MobiDB-lite"/>
    </source>
</evidence>
<keyword evidence="2" id="KW-0472">Membrane</keyword>
<feature type="compositionally biased region" description="Basic residues" evidence="1">
    <location>
        <begin position="20"/>
        <end position="31"/>
    </location>
</feature>
<comment type="caution">
    <text evidence="3">The sequence shown here is derived from an EMBL/GenBank/DDBJ whole genome shotgun (WGS) entry which is preliminary data.</text>
</comment>
<dbReference type="EMBL" id="JACOQH010000002">
    <property type="protein sequence ID" value="MBC5753338.1"/>
    <property type="molecule type" value="Genomic_DNA"/>
</dbReference>
<dbReference type="Proteomes" id="UP000621540">
    <property type="component" value="Unassembled WGS sequence"/>
</dbReference>
<reference evidence="3 4" key="1">
    <citation type="submission" date="2020-08" db="EMBL/GenBank/DDBJ databases">
        <title>Genome public.</title>
        <authorList>
            <person name="Liu C."/>
            <person name="Sun Q."/>
        </authorList>
    </citation>
    <scope>NUCLEOTIDE SEQUENCE [LARGE SCALE GENOMIC DNA]</scope>
    <source>
        <strain evidence="3 4">BX0805</strain>
    </source>
</reference>
<sequence length="127" mass="14011">MNQNTGKDEIKEFMTGAENKRKRQNRKKRRRSSEQYTVAVAGLILMAVIFVVVGIFACGVSVVPVCILALLEVILARCFYDLPIFVHLLIVAAQIIAGVIGGGALFGLMAALLYFVAVIVRCYIYRT</sequence>
<name>A0ABR7I8S6_9FIRM</name>
<feature type="region of interest" description="Disordered" evidence="1">
    <location>
        <begin position="1"/>
        <end position="33"/>
    </location>
</feature>